<dbReference type="HOGENOM" id="CLU_3165049_0_0_10"/>
<comment type="caution">
    <text evidence="1">The sequence shown here is derived from an EMBL/GenBank/DDBJ whole genome shotgun (WGS) entry which is preliminary data.</text>
</comment>
<keyword evidence="2" id="KW-1185">Reference proteome</keyword>
<sequence length="47" mass="5711">MYSSETTRQQFIQHSLSFIFEYYRMQLNIVFTAYISSILCKLHKQKS</sequence>
<organism evidence="1 2">
    <name type="scientific">Barnesiella intestinihominis YIT 11860</name>
    <dbReference type="NCBI Taxonomy" id="742726"/>
    <lineage>
        <taxon>Bacteria</taxon>
        <taxon>Pseudomonadati</taxon>
        <taxon>Bacteroidota</taxon>
        <taxon>Bacteroidia</taxon>
        <taxon>Bacteroidales</taxon>
        <taxon>Barnesiellaceae</taxon>
        <taxon>Barnesiella</taxon>
    </lineage>
</organism>
<dbReference type="EMBL" id="ADLE01000011">
    <property type="protein sequence ID" value="EJZ63858.1"/>
    <property type="molecule type" value="Genomic_DNA"/>
</dbReference>
<name>K0WX52_9BACT</name>
<proteinExistence type="predicted"/>
<evidence type="ECO:0000313" key="2">
    <source>
        <dbReference type="Proteomes" id="UP000006044"/>
    </source>
</evidence>
<reference evidence="1 2" key="1">
    <citation type="submission" date="2012-08" db="EMBL/GenBank/DDBJ databases">
        <title>The Genome Sequence of Barnesiella intestinihominis YIT 11860.</title>
        <authorList>
            <consortium name="The Broad Institute Genome Sequencing Platform"/>
            <person name="Earl A."/>
            <person name="Ward D."/>
            <person name="Feldgarden M."/>
            <person name="Gevers D."/>
            <person name="Morotomi M."/>
            <person name="Walker B."/>
            <person name="Young S.K."/>
            <person name="Zeng Q."/>
            <person name="Gargeya S."/>
            <person name="Fitzgerald M."/>
            <person name="Haas B."/>
            <person name="Abouelleil A."/>
            <person name="Alvarado L."/>
            <person name="Arachchi H.M."/>
            <person name="Berlin A.M."/>
            <person name="Chapman S.B."/>
            <person name="Goldberg J."/>
            <person name="Griggs A."/>
            <person name="Gujja S."/>
            <person name="Hansen M."/>
            <person name="Howarth C."/>
            <person name="Imamovic A."/>
            <person name="Larimer J."/>
            <person name="McCowen C."/>
            <person name="Montmayeur A."/>
            <person name="Murphy C."/>
            <person name="Neiman D."/>
            <person name="Pearson M."/>
            <person name="Priest M."/>
            <person name="Roberts A."/>
            <person name="Saif S."/>
            <person name="Shea T."/>
            <person name="Sisk P."/>
            <person name="Sykes S."/>
            <person name="Wortman J."/>
            <person name="Nusbaum C."/>
            <person name="Birren B."/>
        </authorList>
    </citation>
    <scope>NUCLEOTIDE SEQUENCE [LARGE SCALE GENOMIC DNA]</scope>
    <source>
        <strain evidence="1 2">YIT 11860</strain>
    </source>
</reference>
<dbReference type="Proteomes" id="UP000006044">
    <property type="component" value="Unassembled WGS sequence"/>
</dbReference>
<protein>
    <submittedName>
        <fullName evidence="1">Uncharacterized protein</fullName>
    </submittedName>
</protein>
<evidence type="ECO:0000313" key="1">
    <source>
        <dbReference type="EMBL" id="EJZ63858.1"/>
    </source>
</evidence>
<dbReference type="AlphaFoldDB" id="K0WX52"/>
<accession>K0WX52</accession>
<gene>
    <name evidence="1" type="ORF">HMPREF9448_01697</name>
</gene>